<dbReference type="PROSITE" id="PS50158">
    <property type="entry name" value="ZF_CCHC"/>
    <property type="match status" value="1"/>
</dbReference>
<evidence type="ECO:0000256" key="2">
    <source>
        <dbReference type="ARBA" id="ARBA00022679"/>
    </source>
</evidence>
<evidence type="ECO:0000259" key="10">
    <source>
        <dbReference type="PROSITE" id="PS50158"/>
    </source>
</evidence>
<dbReference type="GO" id="GO:0003964">
    <property type="term" value="F:RNA-directed DNA polymerase activity"/>
    <property type="evidence" value="ECO:0007669"/>
    <property type="project" value="UniProtKB-KW"/>
</dbReference>
<evidence type="ECO:0000256" key="9">
    <source>
        <dbReference type="SAM" id="MobiDB-lite"/>
    </source>
</evidence>
<accession>A0ABQ5DA58</accession>
<dbReference type="Gene3D" id="4.10.60.10">
    <property type="entry name" value="Zinc finger, CCHC-type"/>
    <property type="match status" value="1"/>
</dbReference>
<keyword evidence="7 11" id="KW-0695">RNA-directed DNA polymerase</keyword>
<dbReference type="InterPro" id="IPR041373">
    <property type="entry name" value="RT_RNaseH"/>
</dbReference>
<dbReference type="InterPro" id="IPR050951">
    <property type="entry name" value="Retrovirus_Pol_polyprotein"/>
</dbReference>
<feature type="region of interest" description="Disordered" evidence="9">
    <location>
        <begin position="1"/>
        <end position="164"/>
    </location>
</feature>
<keyword evidence="12" id="KW-1185">Reference proteome</keyword>
<dbReference type="Proteomes" id="UP001151760">
    <property type="component" value="Unassembled WGS sequence"/>
</dbReference>
<keyword evidence="3" id="KW-0548">Nucleotidyltransferase</keyword>
<dbReference type="PANTHER" id="PTHR37984:SF5">
    <property type="entry name" value="PROTEIN NYNRIN-LIKE"/>
    <property type="match status" value="1"/>
</dbReference>
<reference evidence="11" key="2">
    <citation type="submission" date="2022-01" db="EMBL/GenBank/DDBJ databases">
        <authorList>
            <person name="Yamashiro T."/>
            <person name="Shiraishi A."/>
            <person name="Satake H."/>
            <person name="Nakayama K."/>
        </authorList>
    </citation>
    <scope>NUCLEOTIDE SEQUENCE</scope>
</reference>
<keyword evidence="6" id="KW-0378">Hydrolase</keyword>
<dbReference type="InterPro" id="IPR021109">
    <property type="entry name" value="Peptidase_aspartic_dom_sf"/>
</dbReference>
<keyword evidence="2" id="KW-0808">Transferase</keyword>
<keyword evidence="4" id="KW-0540">Nuclease</keyword>
<dbReference type="EMBL" id="BQNB010015110">
    <property type="protein sequence ID" value="GJT36135.1"/>
    <property type="molecule type" value="Genomic_DNA"/>
</dbReference>
<evidence type="ECO:0000256" key="6">
    <source>
        <dbReference type="ARBA" id="ARBA00022801"/>
    </source>
</evidence>
<keyword evidence="8" id="KW-0862">Zinc</keyword>
<evidence type="ECO:0000256" key="5">
    <source>
        <dbReference type="ARBA" id="ARBA00022759"/>
    </source>
</evidence>
<dbReference type="CDD" id="cd09274">
    <property type="entry name" value="RNase_HI_RT_Ty3"/>
    <property type="match status" value="1"/>
</dbReference>
<dbReference type="InterPro" id="IPR043128">
    <property type="entry name" value="Rev_trsase/Diguanyl_cyclase"/>
</dbReference>
<keyword evidence="8" id="KW-0863">Zinc-finger</keyword>
<feature type="compositionally biased region" description="Basic and acidic residues" evidence="9">
    <location>
        <begin position="142"/>
        <end position="151"/>
    </location>
</feature>
<dbReference type="Pfam" id="PF17917">
    <property type="entry name" value="RT_RNaseH"/>
    <property type="match status" value="1"/>
</dbReference>
<organism evidence="11 12">
    <name type="scientific">Tanacetum coccineum</name>
    <dbReference type="NCBI Taxonomy" id="301880"/>
    <lineage>
        <taxon>Eukaryota</taxon>
        <taxon>Viridiplantae</taxon>
        <taxon>Streptophyta</taxon>
        <taxon>Embryophyta</taxon>
        <taxon>Tracheophyta</taxon>
        <taxon>Spermatophyta</taxon>
        <taxon>Magnoliopsida</taxon>
        <taxon>eudicotyledons</taxon>
        <taxon>Gunneridae</taxon>
        <taxon>Pentapetalae</taxon>
        <taxon>asterids</taxon>
        <taxon>campanulids</taxon>
        <taxon>Asterales</taxon>
        <taxon>Asteraceae</taxon>
        <taxon>Asteroideae</taxon>
        <taxon>Anthemideae</taxon>
        <taxon>Anthemidinae</taxon>
        <taxon>Tanacetum</taxon>
    </lineage>
</organism>
<dbReference type="Pfam" id="PF03732">
    <property type="entry name" value="Retrotrans_gag"/>
    <property type="match status" value="1"/>
</dbReference>
<evidence type="ECO:0000313" key="12">
    <source>
        <dbReference type="Proteomes" id="UP001151760"/>
    </source>
</evidence>
<comment type="caution">
    <text evidence="11">The sequence shown here is derived from an EMBL/GenBank/DDBJ whole genome shotgun (WGS) entry which is preliminary data.</text>
</comment>
<evidence type="ECO:0000256" key="4">
    <source>
        <dbReference type="ARBA" id="ARBA00022722"/>
    </source>
</evidence>
<evidence type="ECO:0000256" key="3">
    <source>
        <dbReference type="ARBA" id="ARBA00022695"/>
    </source>
</evidence>
<protein>
    <recommendedName>
        <fullName evidence="1">RNA-directed DNA polymerase</fullName>
        <ecNumber evidence="1">2.7.7.49</ecNumber>
    </recommendedName>
</protein>
<feature type="compositionally biased region" description="Acidic residues" evidence="9">
    <location>
        <begin position="103"/>
        <end position="123"/>
    </location>
</feature>
<sequence>MSSDSASSEEPDSPEAAPASPDYVPGPEEPEQASFSPDYVPGPEYPEYLAPLDEEVPMEDQPYAIADSPIALSPSYVADSDPEEDPKDDSEDGPVDYPANGGDGDDDDSFDDEEEEEEAEEEEEKHLPLADSIVAPIVDHVPSSEETKPFETDESVPTPRSPQTIVPFSQTRLHRARKTVILEPPMSTSMEACIAEYVVAPTPPSPLSPWSSLLPQIPSPPIPPPPSSLHLPPQVPTSLPLTSSPLPALPALLFIPLLVDRSEDTPEAELPPRKRLCLTALTSRYKVGESLTAAPRLAGGHGIDYRFIGTLDTETRRQRAKEVGYGIRDTWVEPKEVAEEIAPVTLEGVNTRVTELVTVQEQDTQDIYDVIEDAQDRQTWIFQSVEALIDDRQYHYETTRLLDQEALVSREAWAHSMGFMALTAQVSSLQGHLAMALGEIRALQARDQARADVPEGTAIMANNMPPRRSSATAKAAAATARAAAAAASMTVAAVEQLIKARDSAALANHETLRNSTNGHGDKSYNSGTRNRGTTHTPLFHISNCAMKNQVKFATCTFVRNALTWWNSHMKDVTQDVAYAMDWKTLKKMMTAKYCLRGKIKKLEIELWTLKVKGTDIPGYTLCFQELALMCGRMFLEESYEIEKYVGGLPDMIWGNVMSYRPQTMEEAIEFANDQMDQKLGHQQQNKRQNTRRAYISGPGEKKEYTGSLPLCTKCNYHHKGPCAPRCNKCKKIDYLARDCRGSGPNGNNNNQGNSRTTQNAGTCYECGVQGHFKRECPNESVRSGQYGDKPGLQHRYGSLIDITPTTLDHYYNVELADEKIIRINTIIQGCTLNFLDHPFNINLMPVELGSFDVIVGMDWLAKYHVVIDCAEKIVRIPWGNETLIVHGDGSSRGNGTRLNIISCTKTHKYLLKGHHVFLAYVTTKEIKDKSGEKRLEDVPIIQDFPEVFLEDLSGLPPTQQVELQIDLVPGATPVARAPYRLALFKMKEFHVIDYQGIHVDPAKIKSIKDWASPKTPTEIRQFLGLAGYYRRFIEGFSKIAKPMTKLTQKKVAFEWGDKQEAAFQTLKNKLCSAPILALPQGAENFIVYCDASHKGLGAVLMQNEKVIAYASRQLKIHEKNYTTHDLELGAVVFALKIWRHYLYGTKCTVFTDHKSLQHILDQKELNMRQRRWLELLSDYDCEIRYHPGKANVVADALSRKERIKPLRVRALVMTISLDLPKQILNAQTEAQKPENLKNTLGGDNLKIPKRIKLVRSAFNSLLHFLVRVRLIDYKTCAECVSA</sequence>
<dbReference type="Gene3D" id="3.30.70.270">
    <property type="match status" value="1"/>
</dbReference>
<evidence type="ECO:0000256" key="7">
    <source>
        <dbReference type="ARBA" id="ARBA00022918"/>
    </source>
</evidence>
<proteinExistence type="predicted"/>
<dbReference type="InterPro" id="IPR036397">
    <property type="entry name" value="RNaseH_sf"/>
</dbReference>
<dbReference type="SUPFAM" id="SSF57756">
    <property type="entry name" value="Retrovirus zinc finger-like domains"/>
    <property type="match status" value="1"/>
</dbReference>
<evidence type="ECO:0000256" key="8">
    <source>
        <dbReference type="PROSITE-ProRule" id="PRU00047"/>
    </source>
</evidence>
<dbReference type="InterPro" id="IPR043502">
    <property type="entry name" value="DNA/RNA_pol_sf"/>
</dbReference>
<dbReference type="InterPro" id="IPR036875">
    <property type="entry name" value="Znf_CCHC_sf"/>
</dbReference>
<keyword evidence="5" id="KW-0255">Endonuclease</keyword>
<name>A0ABQ5DA58_9ASTR</name>
<dbReference type="SUPFAM" id="SSF56672">
    <property type="entry name" value="DNA/RNA polymerases"/>
    <property type="match status" value="1"/>
</dbReference>
<feature type="compositionally biased region" description="Acidic residues" evidence="9">
    <location>
        <begin position="80"/>
        <end position="94"/>
    </location>
</feature>
<dbReference type="PANTHER" id="PTHR37984">
    <property type="entry name" value="PROTEIN CBG26694"/>
    <property type="match status" value="1"/>
</dbReference>
<gene>
    <name evidence="11" type="ORF">Tco_0926554</name>
</gene>
<dbReference type="InterPro" id="IPR001878">
    <property type="entry name" value="Znf_CCHC"/>
</dbReference>
<dbReference type="Gene3D" id="2.40.70.10">
    <property type="entry name" value="Acid Proteases"/>
    <property type="match status" value="1"/>
</dbReference>
<dbReference type="Pfam" id="PF08284">
    <property type="entry name" value="RVP_2"/>
    <property type="match status" value="1"/>
</dbReference>
<feature type="region of interest" description="Disordered" evidence="9">
    <location>
        <begin position="509"/>
        <end position="531"/>
    </location>
</feature>
<dbReference type="CDD" id="cd00303">
    <property type="entry name" value="retropepsin_like"/>
    <property type="match status" value="1"/>
</dbReference>
<feature type="compositionally biased region" description="Polar residues" evidence="9">
    <location>
        <begin position="513"/>
        <end position="531"/>
    </location>
</feature>
<keyword evidence="8" id="KW-0479">Metal-binding</keyword>
<reference evidence="11" key="1">
    <citation type="journal article" date="2022" name="Int. J. Mol. Sci.">
        <title>Draft Genome of Tanacetum Coccineum: Genomic Comparison of Closely Related Tanacetum-Family Plants.</title>
        <authorList>
            <person name="Yamashiro T."/>
            <person name="Shiraishi A."/>
            <person name="Nakayama K."/>
            <person name="Satake H."/>
        </authorList>
    </citation>
    <scope>NUCLEOTIDE SEQUENCE</scope>
</reference>
<feature type="region of interest" description="Disordered" evidence="9">
    <location>
        <begin position="678"/>
        <end position="701"/>
    </location>
</feature>
<evidence type="ECO:0000313" key="11">
    <source>
        <dbReference type="EMBL" id="GJT36135.1"/>
    </source>
</evidence>
<dbReference type="Gene3D" id="3.30.420.10">
    <property type="entry name" value="Ribonuclease H-like superfamily/Ribonuclease H"/>
    <property type="match status" value="1"/>
</dbReference>
<dbReference type="InterPro" id="IPR005162">
    <property type="entry name" value="Retrotrans_gag_dom"/>
</dbReference>
<evidence type="ECO:0000256" key="1">
    <source>
        <dbReference type="ARBA" id="ARBA00012493"/>
    </source>
</evidence>
<feature type="domain" description="CCHC-type" evidence="10">
    <location>
        <begin position="763"/>
        <end position="778"/>
    </location>
</feature>
<dbReference type="SMART" id="SM00343">
    <property type="entry name" value="ZnF_C2HC"/>
    <property type="match status" value="2"/>
</dbReference>
<dbReference type="Pfam" id="PF00098">
    <property type="entry name" value="zf-CCHC"/>
    <property type="match status" value="1"/>
</dbReference>
<dbReference type="EC" id="2.7.7.49" evidence="1"/>